<keyword evidence="3" id="KW-1003">Cell membrane</keyword>
<dbReference type="GO" id="GO:0005886">
    <property type="term" value="C:plasma membrane"/>
    <property type="evidence" value="ECO:0007669"/>
    <property type="project" value="UniProtKB-SubCell"/>
</dbReference>
<protein>
    <recommendedName>
        <fullName evidence="13">Cytochrome d ubiquinol oxidase subunit II</fullName>
    </recommendedName>
</protein>
<evidence type="ECO:0000256" key="7">
    <source>
        <dbReference type="ARBA" id="ARBA00022982"/>
    </source>
</evidence>
<evidence type="ECO:0000256" key="1">
    <source>
        <dbReference type="ARBA" id="ARBA00004651"/>
    </source>
</evidence>
<gene>
    <name evidence="12" type="ORF">PYX00_011164</name>
</gene>
<dbReference type="EMBL" id="JARGDH010000093">
    <property type="protein sequence ID" value="KAL0263863.1"/>
    <property type="molecule type" value="Genomic_DNA"/>
</dbReference>
<keyword evidence="4" id="KW-0349">Heme</keyword>
<name>A0AAW2H635_9NEOP</name>
<feature type="transmembrane region" description="Helical" evidence="11">
    <location>
        <begin position="33"/>
        <end position="56"/>
    </location>
</feature>
<evidence type="ECO:0000256" key="5">
    <source>
        <dbReference type="ARBA" id="ARBA00022692"/>
    </source>
</evidence>
<evidence type="ECO:0000256" key="2">
    <source>
        <dbReference type="ARBA" id="ARBA00022448"/>
    </source>
</evidence>
<keyword evidence="9" id="KW-0408">Iron</keyword>
<keyword evidence="8 11" id="KW-1133">Transmembrane helix</keyword>
<evidence type="ECO:0000256" key="10">
    <source>
        <dbReference type="ARBA" id="ARBA00023136"/>
    </source>
</evidence>
<dbReference type="PANTHER" id="PTHR43141:SF5">
    <property type="entry name" value="CYTOCHROME BD-I UBIQUINOL OXIDASE SUBUNIT 2"/>
    <property type="match status" value="1"/>
</dbReference>
<dbReference type="GO" id="GO:0009055">
    <property type="term" value="F:electron transfer activity"/>
    <property type="evidence" value="ECO:0007669"/>
    <property type="project" value="TreeGrafter"/>
</dbReference>
<reference evidence="12" key="1">
    <citation type="journal article" date="2024" name="Gigascience">
        <title>Chromosome-level genome of the poultry shaft louse Menopon gallinae provides insight into the host-switching and adaptive evolution of parasitic lice.</title>
        <authorList>
            <person name="Xu Y."/>
            <person name="Ma L."/>
            <person name="Liu S."/>
            <person name="Liang Y."/>
            <person name="Liu Q."/>
            <person name="He Z."/>
            <person name="Tian L."/>
            <person name="Duan Y."/>
            <person name="Cai W."/>
            <person name="Li H."/>
            <person name="Song F."/>
        </authorList>
    </citation>
    <scope>NUCLEOTIDE SEQUENCE</scope>
    <source>
        <strain evidence="12">Cailab_2023a</strain>
    </source>
</reference>
<keyword evidence="2" id="KW-0813">Transport</keyword>
<dbReference type="InterPro" id="IPR003317">
    <property type="entry name" value="Cyt-d_oxidase_su2"/>
</dbReference>
<keyword evidence="5 11" id="KW-0812">Transmembrane</keyword>
<evidence type="ECO:0000256" key="8">
    <source>
        <dbReference type="ARBA" id="ARBA00022989"/>
    </source>
</evidence>
<dbReference type="Pfam" id="PF02322">
    <property type="entry name" value="Cyt_bd_oxida_II"/>
    <property type="match status" value="1"/>
</dbReference>
<dbReference type="GO" id="GO:0070069">
    <property type="term" value="C:cytochrome complex"/>
    <property type="evidence" value="ECO:0007669"/>
    <property type="project" value="TreeGrafter"/>
</dbReference>
<keyword evidence="10 11" id="KW-0472">Membrane</keyword>
<evidence type="ECO:0000256" key="11">
    <source>
        <dbReference type="SAM" id="Phobius"/>
    </source>
</evidence>
<evidence type="ECO:0000313" key="12">
    <source>
        <dbReference type="EMBL" id="KAL0263863.1"/>
    </source>
</evidence>
<evidence type="ECO:0000256" key="4">
    <source>
        <dbReference type="ARBA" id="ARBA00022617"/>
    </source>
</evidence>
<keyword evidence="7" id="KW-0249">Electron transport</keyword>
<dbReference type="PANTHER" id="PTHR43141">
    <property type="entry name" value="CYTOCHROME BD2 SUBUNIT II"/>
    <property type="match status" value="1"/>
</dbReference>
<evidence type="ECO:0000256" key="6">
    <source>
        <dbReference type="ARBA" id="ARBA00022723"/>
    </source>
</evidence>
<evidence type="ECO:0000256" key="9">
    <source>
        <dbReference type="ARBA" id="ARBA00023004"/>
    </source>
</evidence>
<accession>A0AAW2H635</accession>
<comment type="caution">
    <text evidence="12">The sequence shown here is derived from an EMBL/GenBank/DDBJ whole genome shotgun (WGS) entry which is preliminary data.</text>
</comment>
<dbReference type="GO" id="GO:0046872">
    <property type="term" value="F:metal ion binding"/>
    <property type="evidence" value="ECO:0007669"/>
    <property type="project" value="UniProtKB-KW"/>
</dbReference>
<feature type="transmembrane region" description="Helical" evidence="11">
    <location>
        <begin position="6"/>
        <end position="24"/>
    </location>
</feature>
<evidence type="ECO:0008006" key="13">
    <source>
        <dbReference type="Google" id="ProtNLM"/>
    </source>
</evidence>
<comment type="subcellular location">
    <subcellularLocation>
        <location evidence="1">Cell membrane</location>
        <topology evidence="1">Multi-pass membrane protein</topology>
    </subcellularLocation>
</comment>
<proteinExistence type="predicted"/>
<dbReference type="GO" id="GO:0019646">
    <property type="term" value="P:aerobic electron transport chain"/>
    <property type="evidence" value="ECO:0007669"/>
    <property type="project" value="TreeGrafter"/>
</dbReference>
<dbReference type="AlphaFoldDB" id="A0AAW2H635"/>
<keyword evidence="6" id="KW-0479">Metal-binding</keyword>
<dbReference type="GO" id="GO:0016682">
    <property type="term" value="F:oxidoreductase activity, acting on diphenols and related substances as donors, oxygen as acceptor"/>
    <property type="evidence" value="ECO:0007669"/>
    <property type="project" value="TreeGrafter"/>
</dbReference>
<sequence>MNHKWMFIAPILGIVFSFLSIILAKKRAFGKAFVCSAVSILGVVSTAGLGMFPFILPSISNPNASLTVWDSSSSLLTLKFMLVVTLIFLPIVLGYTIWVYTKLRGKIMATMFKSHFNDKIDAGY</sequence>
<evidence type="ECO:0000256" key="3">
    <source>
        <dbReference type="ARBA" id="ARBA00022475"/>
    </source>
</evidence>
<organism evidence="12">
    <name type="scientific">Menopon gallinae</name>
    <name type="common">poultry shaft louse</name>
    <dbReference type="NCBI Taxonomy" id="328185"/>
    <lineage>
        <taxon>Eukaryota</taxon>
        <taxon>Metazoa</taxon>
        <taxon>Ecdysozoa</taxon>
        <taxon>Arthropoda</taxon>
        <taxon>Hexapoda</taxon>
        <taxon>Insecta</taxon>
        <taxon>Pterygota</taxon>
        <taxon>Neoptera</taxon>
        <taxon>Paraneoptera</taxon>
        <taxon>Psocodea</taxon>
        <taxon>Troctomorpha</taxon>
        <taxon>Phthiraptera</taxon>
        <taxon>Amblycera</taxon>
        <taxon>Menoponidae</taxon>
        <taxon>Menopon</taxon>
    </lineage>
</organism>
<feature type="transmembrane region" description="Helical" evidence="11">
    <location>
        <begin position="76"/>
        <end position="101"/>
    </location>
</feature>